<dbReference type="InterPro" id="IPR049899">
    <property type="entry name" value="Znf_C2HC_C3H"/>
</dbReference>
<feature type="compositionally biased region" description="Polar residues" evidence="7">
    <location>
        <begin position="1231"/>
        <end position="1245"/>
    </location>
</feature>
<evidence type="ECO:0000256" key="1">
    <source>
        <dbReference type="ARBA" id="ARBA00010843"/>
    </source>
</evidence>
<feature type="region of interest" description="Disordered" evidence="7">
    <location>
        <begin position="917"/>
        <end position="1095"/>
    </location>
</feature>
<protein>
    <recommendedName>
        <fullName evidence="8">C2HC/C3H-type domain-containing protein</fullName>
    </recommendedName>
</protein>
<name>A0A182YLX5_ANOST</name>
<evidence type="ECO:0000256" key="6">
    <source>
        <dbReference type="PROSITE-ProRule" id="PRU01371"/>
    </source>
</evidence>
<dbReference type="EnsemblMetazoa" id="ASTEI09461-RA">
    <property type="protein sequence ID" value="ASTEI09461-PA"/>
    <property type="gene ID" value="ASTEI09461"/>
</dbReference>
<reference evidence="9" key="2">
    <citation type="submission" date="2020-05" db="UniProtKB">
        <authorList>
            <consortium name="EnsemblMetazoa"/>
        </authorList>
    </citation>
    <scope>IDENTIFICATION</scope>
    <source>
        <strain evidence="9">Indian</strain>
    </source>
</reference>
<feature type="region of interest" description="Disordered" evidence="7">
    <location>
        <begin position="747"/>
        <end position="812"/>
    </location>
</feature>
<feature type="compositionally biased region" description="Low complexity" evidence="7">
    <location>
        <begin position="13"/>
        <end position="23"/>
    </location>
</feature>
<feature type="compositionally biased region" description="Low complexity" evidence="7">
    <location>
        <begin position="1362"/>
        <end position="1376"/>
    </location>
</feature>
<feature type="compositionally biased region" description="Basic and acidic residues" evidence="7">
    <location>
        <begin position="1247"/>
        <end position="1256"/>
    </location>
</feature>
<feature type="compositionally biased region" description="Low complexity" evidence="7">
    <location>
        <begin position="1465"/>
        <end position="1475"/>
    </location>
</feature>
<feature type="compositionally biased region" description="Polar residues" evidence="7">
    <location>
        <begin position="1304"/>
        <end position="1316"/>
    </location>
</feature>
<dbReference type="PANTHER" id="PTHR14649:SF1">
    <property type="entry name" value="ZINC FINGER C2HC DOMAIN-CONTAINING PROTEIN 1C"/>
    <property type="match status" value="1"/>
</dbReference>
<feature type="region of interest" description="Disordered" evidence="7">
    <location>
        <begin position="590"/>
        <end position="636"/>
    </location>
</feature>
<reference evidence="10" key="1">
    <citation type="journal article" date="2014" name="Genome Biol.">
        <title>Genome analysis of a major urban malaria vector mosquito, Anopheles stephensi.</title>
        <authorList>
            <person name="Jiang X."/>
            <person name="Peery A."/>
            <person name="Hall A.B."/>
            <person name="Sharma A."/>
            <person name="Chen X.G."/>
            <person name="Waterhouse R.M."/>
            <person name="Komissarov A."/>
            <person name="Riehle M.M."/>
            <person name="Shouche Y."/>
            <person name="Sharakhova M.V."/>
            <person name="Lawson D."/>
            <person name="Pakpour N."/>
            <person name="Arensburger P."/>
            <person name="Davidson V.L."/>
            <person name="Eiglmeier K."/>
            <person name="Emrich S."/>
            <person name="George P."/>
            <person name="Kennedy R.C."/>
            <person name="Mane S.P."/>
            <person name="Maslen G."/>
            <person name="Oringanje C."/>
            <person name="Qi Y."/>
            <person name="Settlage R."/>
            <person name="Tojo M."/>
            <person name="Tubio J.M."/>
            <person name="Unger M.F."/>
            <person name="Wang B."/>
            <person name="Vernick K.D."/>
            <person name="Ribeiro J.M."/>
            <person name="James A.A."/>
            <person name="Michel K."/>
            <person name="Riehle M.A."/>
            <person name="Luckhart S."/>
            <person name="Sharakhov I.V."/>
            <person name="Tu Z."/>
        </authorList>
    </citation>
    <scope>NUCLEOTIDE SEQUENCE [LARGE SCALE GENOMIC DNA]</scope>
    <source>
        <strain evidence="10">Indian</strain>
    </source>
</reference>
<feature type="compositionally biased region" description="Polar residues" evidence="7">
    <location>
        <begin position="780"/>
        <end position="790"/>
    </location>
</feature>
<keyword evidence="2" id="KW-0479">Metal-binding</keyword>
<feature type="compositionally biased region" description="Low complexity" evidence="7">
    <location>
        <begin position="591"/>
        <end position="601"/>
    </location>
</feature>
<evidence type="ECO:0000259" key="8">
    <source>
        <dbReference type="PROSITE" id="PS52027"/>
    </source>
</evidence>
<feature type="compositionally biased region" description="Polar residues" evidence="7">
    <location>
        <begin position="957"/>
        <end position="967"/>
    </location>
</feature>
<dbReference type="Proteomes" id="UP000076408">
    <property type="component" value="Unassembled WGS sequence"/>
</dbReference>
<feature type="compositionally biased region" description="Low complexity" evidence="7">
    <location>
        <begin position="1081"/>
        <end position="1092"/>
    </location>
</feature>
<organism evidence="9 10">
    <name type="scientific">Anopheles stephensi</name>
    <name type="common">Indo-Pakistan malaria mosquito</name>
    <dbReference type="NCBI Taxonomy" id="30069"/>
    <lineage>
        <taxon>Eukaryota</taxon>
        <taxon>Metazoa</taxon>
        <taxon>Ecdysozoa</taxon>
        <taxon>Arthropoda</taxon>
        <taxon>Hexapoda</taxon>
        <taxon>Insecta</taxon>
        <taxon>Pterygota</taxon>
        <taxon>Neoptera</taxon>
        <taxon>Endopterygota</taxon>
        <taxon>Diptera</taxon>
        <taxon>Nematocera</taxon>
        <taxon>Culicoidea</taxon>
        <taxon>Culicidae</taxon>
        <taxon>Anophelinae</taxon>
        <taxon>Anopheles</taxon>
    </lineage>
</organism>
<evidence type="ECO:0000256" key="2">
    <source>
        <dbReference type="ARBA" id="ARBA00022723"/>
    </source>
</evidence>
<feature type="compositionally biased region" description="Low complexity" evidence="7">
    <location>
        <begin position="1282"/>
        <end position="1303"/>
    </location>
</feature>
<feature type="region of interest" description="Disordered" evidence="7">
    <location>
        <begin position="1133"/>
        <end position="1163"/>
    </location>
</feature>
<feature type="compositionally biased region" description="Basic and acidic residues" evidence="7">
    <location>
        <begin position="1002"/>
        <end position="1022"/>
    </location>
</feature>
<feature type="compositionally biased region" description="Low complexity" evidence="7">
    <location>
        <begin position="754"/>
        <end position="768"/>
    </location>
</feature>
<accession>A0A182YLX5</accession>
<dbReference type="InterPro" id="IPR026104">
    <property type="entry name" value="ZNF_C2HC_dom_1C"/>
</dbReference>
<feature type="compositionally biased region" description="Basic residues" evidence="7">
    <location>
        <begin position="1"/>
        <end position="12"/>
    </location>
</feature>
<feature type="region of interest" description="Disordered" evidence="7">
    <location>
        <begin position="1177"/>
        <end position="1379"/>
    </location>
</feature>
<dbReference type="Pfam" id="PF13913">
    <property type="entry name" value="zf-C2HC_2"/>
    <property type="match status" value="2"/>
</dbReference>
<evidence type="ECO:0000256" key="5">
    <source>
        <dbReference type="ARBA" id="ARBA00023054"/>
    </source>
</evidence>
<keyword evidence="5" id="KW-0175">Coiled coil</keyword>
<evidence type="ECO:0000313" key="9">
    <source>
        <dbReference type="EnsemblMetazoa" id="ASTEI09461-PA"/>
    </source>
</evidence>
<feature type="compositionally biased region" description="Low complexity" evidence="7">
    <location>
        <begin position="1177"/>
        <end position="1186"/>
    </location>
</feature>
<feature type="compositionally biased region" description="Low complexity" evidence="7">
    <location>
        <begin position="968"/>
        <end position="988"/>
    </location>
</feature>
<evidence type="ECO:0000256" key="4">
    <source>
        <dbReference type="ARBA" id="ARBA00022833"/>
    </source>
</evidence>
<feature type="region of interest" description="Disordered" evidence="7">
    <location>
        <begin position="1"/>
        <end position="40"/>
    </location>
</feature>
<feature type="compositionally biased region" description="Polar residues" evidence="7">
    <location>
        <begin position="1436"/>
        <end position="1453"/>
    </location>
</feature>
<feature type="compositionally biased region" description="Polar residues" evidence="7">
    <location>
        <begin position="797"/>
        <end position="806"/>
    </location>
</feature>
<dbReference type="PANTHER" id="PTHR14649">
    <property type="entry name" value="ZINC FINGER C2HC DOMAIN-CONTAINING PROTEIN 1C"/>
    <property type="match status" value="1"/>
</dbReference>
<feature type="compositionally biased region" description="Low complexity" evidence="7">
    <location>
        <begin position="1201"/>
        <end position="1230"/>
    </location>
</feature>
<evidence type="ECO:0000256" key="7">
    <source>
        <dbReference type="SAM" id="MobiDB-lite"/>
    </source>
</evidence>
<feature type="compositionally biased region" description="Basic residues" evidence="7">
    <location>
        <begin position="1261"/>
        <end position="1272"/>
    </location>
</feature>
<keyword evidence="3 6" id="KW-0863">Zinc-finger</keyword>
<proteinExistence type="inferred from homology"/>
<dbReference type="GO" id="GO:0008270">
    <property type="term" value="F:zinc ion binding"/>
    <property type="evidence" value="ECO:0007669"/>
    <property type="project" value="UniProtKB-KW"/>
</dbReference>
<keyword evidence="10" id="KW-1185">Reference proteome</keyword>
<evidence type="ECO:0000313" key="10">
    <source>
        <dbReference type="Proteomes" id="UP000076408"/>
    </source>
</evidence>
<sequence>MWNKLFKSKSKSSKNLSNRSCSSGLEEKAPVPGSSKSTANGLNLVAQYEQYGSSFGEMPEPVRMRVRSDAHDPNALDLASSTNHRDSIGVEMCGIPMRRSKLSSAFKSLSLKRSASKSRLKLATNQLEAPGGHGTAVATVDTDGAEKKNLTDYEILTAGKRASLRPCKSDNNLNEKQQYTEVEKEEPVYIEQCKSYETFDPSYEPPPNLELQPCPICLRKFAPASLHKHTSICERVQTKKRKPFDSSRQRREGTELASYLPKNFGLPHKTVSSSNEAIPVRKLSLSKTPTFERKEFNATTMSTSMPSAASTPKPVLKRSMSQQNEPCPYCERCFGMKAYDRHVEWCREKALLNRNVNNNQSISAAKERLQARIQYKAPQIRSKRALNREKYSGSLSCGGSTNSLAELDLHMPRHNSMSSSVSSDNLAKEPKIIKREEAKKGTKRTKTLALSSERLPSDTNNNNNNNTINKSGRVEQNYCNHNNSSNAFSNRNDAGCRTQLKNLLNRSTVDSNVTTTTYKPHKLRTADQRVEKFEIIGHNNHSERMTHRPVIAQTVRCTSNSGYSPDRYDPFLSARRQLEELFSPTTSLINASTAGSTTSTSRLNQMSTSGGGIPSDKASNGGASKAAHHNSNFRRAYSLRMPRKVSRPMYVEKAKSNIQKGITDDGPVSPNFLKSSEYDELPIKSTFNALQMAEPKPKLRDSSTVRKNLKLDIKDPNNPAGGEIPLSKTDSLAVFLKYENELAFSEKDMKDKSNSLSKRTSSLSADSTQQKQKQELLNIAQASVKSNESLTNDEEQQTITKRTVAQQPAEDDAIKKQPQKLVPIKLEPINITYSSNHTTEVTNIKPMVISLDAIIGKPSITKQKDPQVDTDNRADNSYIDPKLINKCDNLPINLVRASTKDVDDSCIGGMSAEGKKLTLKTVEPKQERSVAPPPPPPRASISVAPKPPERTRIETSFDYSKTNDGPNSSSAESSISDNSSPAASHSSSPVDHHRISKSSTNCEKRPQLTRQDREDSGYRTGHESGNSDVQEQPKKSSIAPTPSKGEDNHAPKSSTVTQPTYNLTRLKSPSSYLGNLNHTRSPSSNTTPSTPSAGRDRSVIASALEQFDVDEFMQSLEDLHQRSPLSAKEYKHSLFSRTDSSRRTVSSYGDHGNGKRSNSLDSGGHREAAVVNTVHHVHSNNESSGVPRVDMCVRNGSGTASNNNSSNSSSSFSSPSHYSNSLNSNTYYNSKPINTQHPHNHSTTAGDGHEHSKGTETVHPPVHHQRSNVARRRMSEDSAAISLPAVPSSANNNNGSSGTTSLSTMQNLPNIHSRPTTAADPLQNGSGKNGQPVAHPYYSSPSPVNGRKNSYSNKSSYHANHTGTSASSTPTSSHLTGHMYEPRYPAESFDHLERDLLKSVQELNRMCGSSSSVCSIDSEELYSVEDYPLNKRSSERSQASADSAYRSLSTQSPPDYAPPVPIRQTRPSSRSSTTTCQIQPAQPTNALDSSSFSSLPLHTSLPPITSASQLKGHKHEALPHKDNSDGIANLIMNPMSKFCHECGARFMISSAKFCMSCGVRRITLE</sequence>
<feature type="compositionally biased region" description="Polar residues" evidence="7">
    <location>
        <begin position="1476"/>
        <end position="1488"/>
    </location>
</feature>
<feature type="region of interest" description="Disordered" evidence="7">
    <location>
        <begin position="1430"/>
        <end position="1492"/>
    </location>
</feature>
<comment type="similarity">
    <text evidence="1">Belongs to the ZC2HC1 family.</text>
</comment>
<feature type="compositionally biased region" description="Polar residues" evidence="7">
    <location>
        <begin position="1339"/>
        <end position="1361"/>
    </location>
</feature>
<keyword evidence="4" id="KW-0862">Zinc</keyword>
<dbReference type="VEuPathDB" id="VectorBase:ASTE004388"/>
<dbReference type="VEuPathDB" id="VectorBase:ASTEI09461"/>
<dbReference type="STRING" id="30069.A0A182YLX5"/>
<dbReference type="OMA" id="FRDCREF"/>
<feature type="compositionally biased region" description="Polar residues" evidence="7">
    <location>
        <begin position="1051"/>
        <end position="1080"/>
    </location>
</feature>
<dbReference type="VEuPathDB" id="VectorBase:ASTEI20_042236"/>
<evidence type="ECO:0000256" key="3">
    <source>
        <dbReference type="ARBA" id="ARBA00022771"/>
    </source>
</evidence>
<dbReference type="PROSITE" id="PS52027">
    <property type="entry name" value="ZF_C2HC_C3H"/>
    <property type="match status" value="1"/>
</dbReference>
<feature type="domain" description="C2HC/C3H-type" evidence="8">
    <location>
        <begin position="210"/>
        <end position="239"/>
    </location>
</feature>